<feature type="transmembrane region" description="Helical" evidence="2">
    <location>
        <begin position="181"/>
        <end position="203"/>
    </location>
</feature>
<organism evidence="3">
    <name type="scientific">Melanopsichium pennsylvanicum 4</name>
    <dbReference type="NCBI Taxonomy" id="1398559"/>
    <lineage>
        <taxon>Eukaryota</taxon>
        <taxon>Fungi</taxon>
        <taxon>Dikarya</taxon>
        <taxon>Basidiomycota</taxon>
        <taxon>Ustilaginomycotina</taxon>
        <taxon>Ustilaginomycetes</taxon>
        <taxon>Ustilaginales</taxon>
        <taxon>Ustilaginaceae</taxon>
        <taxon>Melanopsichium</taxon>
    </lineage>
</organism>
<feature type="transmembrane region" description="Helical" evidence="2">
    <location>
        <begin position="461"/>
        <end position="480"/>
    </location>
</feature>
<keyword evidence="2" id="KW-0812">Transmembrane</keyword>
<feature type="compositionally biased region" description="Basic and acidic residues" evidence="1">
    <location>
        <begin position="225"/>
        <end position="242"/>
    </location>
</feature>
<evidence type="ECO:0000313" key="3">
    <source>
        <dbReference type="EMBL" id="CDI53050.1"/>
    </source>
</evidence>
<dbReference type="PANTHER" id="PTHR40407:SF1">
    <property type="entry name" value="HEPARAN-ALPHA-GLUCOSAMINIDE N-ACETYLTRANSFERASE CATALYTIC DOMAIN-CONTAINING PROTEIN"/>
    <property type="match status" value="1"/>
</dbReference>
<feature type="region of interest" description="Disordered" evidence="1">
    <location>
        <begin position="225"/>
        <end position="255"/>
    </location>
</feature>
<dbReference type="EMBL" id="HG529565">
    <property type="protein sequence ID" value="CDI53050.1"/>
    <property type="molecule type" value="Genomic_DNA"/>
</dbReference>
<sequence length="580" mass="64771">MASFSSSNTNSPHAAVQDTSFTTILAQANGDGNANGQNYGAIIASSSLTEPLSASKPTSTSTRAIAPDLLRGLVLPLMSLDHAALFMGAWLHGTPKQTENASTPLHEWNFNAAYISRTLTHLCAPGFFFLMGMGVVYFHKSRAKLGWRTSRMVQHFVVRAIVLTLVSEVIGQTLMWKRRIWIINIVLIGLAVDYLISGLVVVFMDATEKSLACAIDKLKDSNRDQDARTPLLRDGRGEEEQRCSSNNDDYSTGERESVSDRAKSLSFWLHNLVLLALTYVTIWWNVWLDPTHGHCPSTTNTNINTTSSINLSQSAAKMPIELLALTSPSPTASATSTPASSHASHLGPWFDFWFYHLQNQYVMSGFPPLAWLSFCLFGLIYARIMLYKRWTPRAVVVTNLSVAIVLSCLFVATRLLHFGNLSEACLFMPEHQLRTNLGKNQYLVSIKSFFYVTKYPPSPSFFAFTMAANFTLLALFSAIPPNMAKQITLLRVLINFGSSALFFYVAHMYLYSVLSIPARYWFEHDLVDNPPNDWEATKGLGAKAPFWITWVLGLVILNPLCKFYAKFKNGKGTDSLWRFF</sequence>
<keyword evidence="2" id="KW-1133">Transmembrane helix</keyword>
<feature type="transmembrane region" description="Helical" evidence="2">
    <location>
        <begin position="361"/>
        <end position="382"/>
    </location>
</feature>
<feature type="transmembrane region" description="Helical" evidence="2">
    <location>
        <begin position="156"/>
        <end position="175"/>
    </location>
</feature>
<feature type="transmembrane region" description="Helical" evidence="2">
    <location>
        <begin position="265"/>
        <end position="284"/>
    </location>
</feature>
<feature type="transmembrane region" description="Helical" evidence="2">
    <location>
        <begin position="492"/>
        <end position="511"/>
    </location>
</feature>
<feature type="transmembrane region" description="Helical" evidence="2">
    <location>
        <begin position="394"/>
        <end position="412"/>
    </location>
</feature>
<name>A0A077QTC0_9BASI</name>
<dbReference type="AlphaFoldDB" id="A0A077QTC0"/>
<evidence type="ECO:0000256" key="2">
    <source>
        <dbReference type="SAM" id="Phobius"/>
    </source>
</evidence>
<evidence type="ECO:0000256" key="1">
    <source>
        <dbReference type="SAM" id="MobiDB-lite"/>
    </source>
</evidence>
<keyword evidence="2" id="KW-0472">Membrane</keyword>
<accession>A0A077QTC0</accession>
<feature type="transmembrane region" description="Helical" evidence="2">
    <location>
        <begin position="544"/>
        <end position="565"/>
    </location>
</feature>
<feature type="transmembrane region" description="Helical" evidence="2">
    <location>
        <begin position="73"/>
        <end position="92"/>
    </location>
</feature>
<proteinExistence type="predicted"/>
<reference evidence="3" key="1">
    <citation type="journal article" date="2014" name="Genome Biol. Evol.">
        <title>Gene Loss Rather Than Gene Gain Is Associated with a Host Jump from Monocots to Dicots in the Smut Fungus Melanopsichium pennsylvanicum.</title>
        <authorList>
            <person name="Sharma R."/>
            <person name="Mishra B."/>
            <person name="Runge F."/>
            <person name="Thines M."/>
        </authorList>
    </citation>
    <scope>NUCLEOTIDE SEQUENCE</scope>
    <source>
        <strain evidence="3">4</strain>
    </source>
</reference>
<protein>
    <submittedName>
        <fullName evidence="3">Uncharacterized protein</fullName>
    </submittedName>
</protein>
<feature type="transmembrane region" description="Helical" evidence="2">
    <location>
        <begin position="112"/>
        <end position="136"/>
    </location>
</feature>
<dbReference type="PANTHER" id="PTHR40407">
    <property type="entry name" value="MEMBRANE PROTEIN-LIKE PROTEIN"/>
    <property type="match status" value="1"/>
</dbReference>